<evidence type="ECO:0000313" key="1">
    <source>
        <dbReference type="EMBL" id="KAH7906664.1"/>
    </source>
</evidence>
<accession>A0ACB8A0Z6</accession>
<reference evidence="1" key="1">
    <citation type="journal article" date="2021" name="New Phytol.">
        <title>Evolutionary innovations through gain and loss of genes in the ectomycorrhizal Boletales.</title>
        <authorList>
            <person name="Wu G."/>
            <person name="Miyauchi S."/>
            <person name="Morin E."/>
            <person name="Kuo A."/>
            <person name="Drula E."/>
            <person name="Varga T."/>
            <person name="Kohler A."/>
            <person name="Feng B."/>
            <person name="Cao Y."/>
            <person name="Lipzen A."/>
            <person name="Daum C."/>
            <person name="Hundley H."/>
            <person name="Pangilinan J."/>
            <person name="Johnson J."/>
            <person name="Barry K."/>
            <person name="LaButti K."/>
            <person name="Ng V."/>
            <person name="Ahrendt S."/>
            <person name="Min B."/>
            <person name="Choi I.G."/>
            <person name="Park H."/>
            <person name="Plett J.M."/>
            <person name="Magnuson J."/>
            <person name="Spatafora J.W."/>
            <person name="Nagy L.G."/>
            <person name="Henrissat B."/>
            <person name="Grigoriev I.V."/>
            <person name="Yang Z.L."/>
            <person name="Xu J."/>
            <person name="Martin F.M."/>
        </authorList>
    </citation>
    <scope>NUCLEOTIDE SEQUENCE</scope>
    <source>
        <strain evidence="1">ATCC 28755</strain>
    </source>
</reference>
<keyword evidence="2" id="KW-1185">Reference proteome</keyword>
<comment type="caution">
    <text evidence="1">The sequence shown here is derived from an EMBL/GenBank/DDBJ whole genome shotgun (WGS) entry which is preliminary data.</text>
</comment>
<evidence type="ECO:0000313" key="2">
    <source>
        <dbReference type="Proteomes" id="UP000790377"/>
    </source>
</evidence>
<protein>
    <submittedName>
        <fullName evidence="1">Kinase-like domain-containing protein</fullName>
    </submittedName>
</protein>
<dbReference type="EMBL" id="MU267990">
    <property type="protein sequence ID" value="KAH7906664.1"/>
    <property type="molecule type" value="Genomic_DNA"/>
</dbReference>
<gene>
    <name evidence="1" type="ORF">BJ138DRAFT_1162093</name>
</gene>
<name>A0ACB8A0Z6_9AGAM</name>
<sequence length="432" mass="49087">MPIIQPERLHFFYVDLPLCEQANLYRKGGYHPVHIDDILNERYRVVNKLGYGSYATVWLVKDLTSGRYAALKILTAEATNTSEVDVLRHLKTIQAESPDILGGEFIVKVFDDFTVDGPNGTHQCFVTEVLGPHLATELDLFWGGDEDSVEIADALYPADMKDDQYPIDTAKKMVAQVAQGVAYLHRIGVVHGDLHPKNALLYFPEIENWSDQDIQKYFGPPKKRRVIRHPKYSDITIDDPRVPEYFVLADTSVDLLALCTLASVHIKICDFGQAFLWGNEPTRIEIHTPRVYAAPEVIFRDPVTPAADIWALAVLAHYLLSGGSFLFHSYSGIEKEVVRSMVLTLGKLPDRWWSKWDDRTEWFDDSGTLIGDAKMGGKRMLVKISCPRMEEEEIEDFEDLIRRMVCYQPEDRISADDVVQSIPADWIKGCKP</sequence>
<dbReference type="Proteomes" id="UP000790377">
    <property type="component" value="Unassembled WGS sequence"/>
</dbReference>
<proteinExistence type="predicted"/>
<organism evidence="1 2">
    <name type="scientific">Hygrophoropsis aurantiaca</name>
    <dbReference type="NCBI Taxonomy" id="72124"/>
    <lineage>
        <taxon>Eukaryota</taxon>
        <taxon>Fungi</taxon>
        <taxon>Dikarya</taxon>
        <taxon>Basidiomycota</taxon>
        <taxon>Agaricomycotina</taxon>
        <taxon>Agaricomycetes</taxon>
        <taxon>Agaricomycetidae</taxon>
        <taxon>Boletales</taxon>
        <taxon>Coniophorineae</taxon>
        <taxon>Hygrophoropsidaceae</taxon>
        <taxon>Hygrophoropsis</taxon>
    </lineage>
</organism>